<accession>A0A8J9Z5J6</accession>
<dbReference type="InterPro" id="IPR008030">
    <property type="entry name" value="NmrA-like"/>
</dbReference>
<evidence type="ECO:0000256" key="3">
    <source>
        <dbReference type="ARBA" id="ARBA00040296"/>
    </source>
</evidence>
<dbReference type="Proteomes" id="UP000838412">
    <property type="component" value="Chromosome 16"/>
</dbReference>
<dbReference type="EMBL" id="OV696701">
    <property type="protein sequence ID" value="CAH1248173.1"/>
    <property type="molecule type" value="Genomic_DNA"/>
</dbReference>
<comment type="similarity">
    <text evidence="1">Belongs to the NmrA-type oxidoreductase family.</text>
</comment>
<dbReference type="Pfam" id="PF05368">
    <property type="entry name" value="NmrA"/>
    <property type="match status" value="1"/>
</dbReference>
<dbReference type="InterPro" id="IPR036291">
    <property type="entry name" value="NAD(P)-bd_dom_sf"/>
</dbReference>
<evidence type="ECO:0000256" key="2">
    <source>
        <dbReference type="ARBA" id="ARBA00022857"/>
    </source>
</evidence>
<evidence type="ECO:0000313" key="6">
    <source>
        <dbReference type="Proteomes" id="UP000838412"/>
    </source>
</evidence>
<protein>
    <recommendedName>
        <fullName evidence="3">NmrA-like family domain-containing protein 1</fullName>
    </recommendedName>
</protein>
<evidence type="ECO:0000256" key="1">
    <source>
        <dbReference type="ARBA" id="ARBA00006328"/>
    </source>
</evidence>
<keyword evidence="2" id="KW-0521">NADP</keyword>
<dbReference type="SUPFAM" id="SSF51735">
    <property type="entry name" value="NAD(P)-binding Rossmann-fold domains"/>
    <property type="match status" value="1"/>
</dbReference>
<evidence type="ECO:0000313" key="5">
    <source>
        <dbReference type="EMBL" id="CAH1248173.1"/>
    </source>
</evidence>
<organism evidence="5 6">
    <name type="scientific">Branchiostoma lanceolatum</name>
    <name type="common">Common lancelet</name>
    <name type="synonym">Amphioxus lanceolatum</name>
    <dbReference type="NCBI Taxonomy" id="7740"/>
    <lineage>
        <taxon>Eukaryota</taxon>
        <taxon>Metazoa</taxon>
        <taxon>Chordata</taxon>
        <taxon>Cephalochordata</taxon>
        <taxon>Leptocardii</taxon>
        <taxon>Amphioxiformes</taxon>
        <taxon>Branchiostomatidae</taxon>
        <taxon>Branchiostoma</taxon>
    </lineage>
</organism>
<name>A0A8J9Z5J6_BRALA</name>
<dbReference type="OrthoDB" id="300709at2759"/>
<dbReference type="PANTHER" id="PTHR42748">
    <property type="entry name" value="NITROGEN METABOLITE REPRESSION PROTEIN NMRA FAMILY MEMBER"/>
    <property type="match status" value="1"/>
</dbReference>
<dbReference type="Gene3D" id="3.90.25.10">
    <property type="entry name" value="UDP-galactose 4-epimerase, domain 1"/>
    <property type="match status" value="1"/>
</dbReference>
<dbReference type="GO" id="GO:0005634">
    <property type="term" value="C:nucleus"/>
    <property type="evidence" value="ECO:0007669"/>
    <property type="project" value="TreeGrafter"/>
</dbReference>
<dbReference type="CDD" id="cd05251">
    <property type="entry name" value="NmrA_like_SDR_a"/>
    <property type="match status" value="1"/>
</dbReference>
<dbReference type="InterPro" id="IPR051164">
    <property type="entry name" value="NmrA-like_oxidored"/>
</dbReference>
<dbReference type="Gene3D" id="3.40.50.720">
    <property type="entry name" value="NAD(P)-binding Rossmann-like Domain"/>
    <property type="match status" value="1"/>
</dbReference>
<reference evidence="5" key="1">
    <citation type="submission" date="2022-01" db="EMBL/GenBank/DDBJ databases">
        <authorList>
            <person name="Braso-Vives M."/>
        </authorList>
    </citation>
    <scope>NUCLEOTIDE SEQUENCE</scope>
</reference>
<keyword evidence="6" id="KW-1185">Reference proteome</keyword>
<feature type="domain" description="NmrA-like" evidence="4">
    <location>
        <begin position="9"/>
        <end position="242"/>
    </location>
</feature>
<evidence type="ECO:0000259" key="4">
    <source>
        <dbReference type="Pfam" id="PF05368"/>
    </source>
</evidence>
<proteinExistence type="inferred from homology"/>
<sequence length="309" mass="34207">MTQSLKTMAKVITVFGATGAQGGPVANALLADPEFKVRIVTRSASSAKAKALQERGAEVVEGSFDDPFSLVRALQGAHGTFVMTQYFIERPDFYQLEIQQGKAVADAAQAAGVEHVVFSSLDAVQKTMGFPCLLYDSKAHVEEYMKTIGLPVTVVKYPLYYESYLSLRLVKKLEDDTYEIGYAIEGAAMHAVSVADMGFAVREIFKNRAEWLGRTVGFSGGKHTIQQHADILSKHLAPNVFKPTKMTVEEFSQLSCPGAKHYGDMFNYWRLGNPDHDGELTRQLYPRTRSLDQWVEDHKGALLNAINSM</sequence>
<gene>
    <name evidence="5" type="primary">NMRAL1</name>
    <name evidence="5" type="ORF">BLAG_LOCUS9590</name>
</gene>
<dbReference type="AlphaFoldDB" id="A0A8J9Z5J6"/>
<dbReference type="PANTHER" id="PTHR42748:SF7">
    <property type="entry name" value="NMRA LIKE REDOX SENSOR 1-RELATED"/>
    <property type="match status" value="1"/>
</dbReference>